<keyword evidence="3" id="KW-1003">Cell membrane</keyword>
<evidence type="ECO:0000256" key="1">
    <source>
        <dbReference type="ARBA" id="ARBA00004651"/>
    </source>
</evidence>
<evidence type="ECO:0000256" key="5">
    <source>
        <dbReference type="ARBA" id="ARBA00022989"/>
    </source>
</evidence>
<evidence type="ECO:0000256" key="2">
    <source>
        <dbReference type="ARBA" id="ARBA00009784"/>
    </source>
</evidence>
<protein>
    <recommendedName>
        <fullName evidence="7">UPF0056 membrane protein</fullName>
    </recommendedName>
</protein>
<evidence type="ECO:0000256" key="6">
    <source>
        <dbReference type="ARBA" id="ARBA00023136"/>
    </source>
</evidence>
<reference evidence="8 9" key="1">
    <citation type="submission" date="2015-02" db="EMBL/GenBank/DDBJ databases">
        <title>Draft genome of a novel marine cyanobacterium (Chroococcales) isolated from South Atlantic Ocean.</title>
        <authorList>
            <person name="Rigonato J."/>
            <person name="Alvarenga D.O."/>
            <person name="Branco L.H."/>
            <person name="Varani A.M."/>
            <person name="Brandini F.P."/>
            <person name="Fiore M.F."/>
        </authorList>
    </citation>
    <scope>NUCLEOTIDE SEQUENCE [LARGE SCALE GENOMIC DNA]</scope>
    <source>
        <strain evidence="8 9">CENA595</strain>
    </source>
</reference>
<comment type="caution">
    <text evidence="8">The sequence shown here is derived from an EMBL/GenBank/DDBJ whole genome shotgun (WGS) entry which is preliminary data.</text>
</comment>
<keyword evidence="5 7" id="KW-1133">Transmembrane helix</keyword>
<name>A0A0D8ZQV7_9CYAN</name>
<evidence type="ECO:0000313" key="9">
    <source>
        <dbReference type="Proteomes" id="UP000032452"/>
    </source>
</evidence>
<dbReference type="NCBIfam" id="TIGR00427">
    <property type="entry name" value="NAAT family transporter"/>
    <property type="match status" value="1"/>
</dbReference>
<dbReference type="RefSeq" id="WP_045055841.1">
    <property type="nucleotide sequence ID" value="NZ_CAWMDP010000006.1"/>
</dbReference>
<dbReference type="InterPro" id="IPR002771">
    <property type="entry name" value="Multi_antbiot-R_MarC"/>
</dbReference>
<keyword evidence="4 7" id="KW-0812">Transmembrane</keyword>
<dbReference type="OrthoDB" id="21094at2"/>
<feature type="transmembrane region" description="Helical" evidence="7">
    <location>
        <begin position="182"/>
        <end position="203"/>
    </location>
</feature>
<dbReference type="PANTHER" id="PTHR33508">
    <property type="entry name" value="UPF0056 MEMBRANE PROTEIN YHCE"/>
    <property type="match status" value="1"/>
</dbReference>
<keyword evidence="6 7" id="KW-0472">Membrane</keyword>
<feature type="transmembrane region" description="Helical" evidence="7">
    <location>
        <begin position="72"/>
        <end position="91"/>
    </location>
</feature>
<dbReference type="PANTHER" id="PTHR33508:SF1">
    <property type="entry name" value="UPF0056 MEMBRANE PROTEIN YHCE"/>
    <property type="match status" value="1"/>
</dbReference>
<dbReference type="EMBL" id="JYON01000019">
    <property type="protein sequence ID" value="KJH70717.1"/>
    <property type="molecule type" value="Genomic_DNA"/>
</dbReference>
<feature type="transmembrane region" description="Helical" evidence="7">
    <location>
        <begin position="112"/>
        <end position="133"/>
    </location>
</feature>
<feature type="transmembrane region" description="Helical" evidence="7">
    <location>
        <begin position="139"/>
        <end position="161"/>
    </location>
</feature>
<dbReference type="AlphaFoldDB" id="A0A0D8ZQV7"/>
<feature type="transmembrane region" description="Helical" evidence="7">
    <location>
        <begin position="44"/>
        <end position="66"/>
    </location>
</feature>
<dbReference type="Proteomes" id="UP000032452">
    <property type="component" value="Unassembled WGS sequence"/>
</dbReference>
<dbReference type="GO" id="GO:0005886">
    <property type="term" value="C:plasma membrane"/>
    <property type="evidence" value="ECO:0007669"/>
    <property type="project" value="UniProtKB-SubCell"/>
</dbReference>
<gene>
    <name evidence="8" type="ORF">UH38_16860</name>
</gene>
<accession>A0A0D8ZQV7</accession>
<evidence type="ECO:0000256" key="3">
    <source>
        <dbReference type="ARBA" id="ARBA00022475"/>
    </source>
</evidence>
<dbReference type="PATRIC" id="fig|1618023.3.peg.427"/>
<dbReference type="Pfam" id="PF01914">
    <property type="entry name" value="MarC"/>
    <property type="match status" value="1"/>
</dbReference>
<dbReference type="STRING" id="1618023.UH38_16860"/>
<comment type="subcellular location">
    <subcellularLocation>
        <location evidence="1 7">Cell membrane</location>
        <topology evidence="1 7">Multi-pass membrane protein</topology>
    </subcellularLocation>
</comment>
<evidence type="ECO:0000256" key="4">
    <source>
        <dbReference type="ARBA" id="ARBA00022692"/>
    </source>
</evidence>
<organism evidence="8 9">
    <name type="scientific">Aliterella atlantica CENA595</name>
    <dbReference type="NCBI Taxonomy" id="1618023"/>
    <lineage>
        <taxon>Bacteria</taxon>
        <taxon>Bacillati</taxon>
        <taxon>Cyanobacteriota</taxon>
        <taxon>Cyanophyceae</taxon>
        <taxon>Chroococcidiopsidales</taxon>
        <taxon>Aliterellaceae</taxon>
        <taxon>Aliterella</taxon>
    </lineage>
</organism>
<sequence>MTSFVVKAFLTLFVVIDPIGLTPIFITLAGDRPAKEQSRISRQAVLVAGCIVFAFALGGTLLLRYLGISIEAFEVAAGILLFKIAIDMVFAQRERETDEEEKEARLREDISIFPLAIPLIAGPGTLASVLILANEAEGYSFGLTIVLAIAAIVLAIAYILLRLSRYLAKILGQTGINVVTRVLGVLLSALAVQYIANGAVGLLKVNV</sequence>
<keyword evidence="9" id="KW-1185">Reference proteome</keyword>
<evidence type="ECO:0000256" key="7">
    <source>
        <dbReference type="RuleBase" id="RU362048"/>
    </source>
</evidence>
<feature type="transmembrane region" description="Helical" evidence="7">
    <location>
        <begin position="6"/>
        <end position="28"/>
    </location>
</feature>
<evidence type="ECO:0000313" key="8">
    <source>
        <dbReference type="EMBL" id="KJH70717.1"/>
    </source>
</evidence>
<comment type="similarity">
    <text evidence="2 7">Belongs to the UPF0056 (MarC) family.</text>
</comment>
<proteinExistence type="inferred from homology"/>